<evidence type="ECO:0000256" key="9">
    <source>
        <dbReference type="ARBA" id="ARBA00023136"/>
    </source>
</evidence>
<evidence type="ECO:0000256" key="11">
    <source>
        <dbReference type="ARBA" id="ARBA00023444"/>
    </source>
</evidence>
<name>A0A285IRK6_9ACTN</name>
<dbReference type="AlphaFoldDB" id="A0A285IRK6"/>
<protein>
    <submittedName>
        <fullName evidence="14">Cytochrome c oxidase assembly protein subunit 15</fullName>
    </submittedName>
</protein>
<feature type="transmembrane region" description="Helical" evidence="13">
    <location>
        <begin position="161"/>
        <end position="184"/>
    </location>
</feature>
<evidence type="ECO:0000256" key="2">
    <source>
        <dbReference type="ARBA" id="ARBA00022475"/>
    </source>
</evidence>
<evidence type="ECO:0000256" key="7">
    <source>
        <dbReference type="ARBA" id="ARBA00023004"/>
    </source>
</evidence>
<evidence type="ECO:0000256" key="1">
    <source>
        <dbReference type="ARBA" id="ARBA00004141"/>
    </source>
</evidence>
<dbReference type="Proteomes" id="UP000219612">
    <property type="component" value="Unassembled WGS sequence"/>
</dbReference>
<dbReference type="InterPro" id="IPR050450">
    <property type="entry name" value="COX15/CtaA_HemeA_synthase"/>
</dbReference>
<keyword evidence="8" id="KW-0350">Heme biosynthesis</keyword>
<organism evidence="14 15">
    <name type="scientific">Paractinoplanes atraurantiacus</name>
    <dbReference type="NCBI Taxonomy" id="1036182"/>
    <lineage>
        <taxon>Bacteria</taxon>
        <taxon>Bacillati</taxon>
        <taxon>Actinomycetota</taxon>
        <taxon>Actinomycetes</taxon>
        <taxon>Micromonosporales</taxon>
        <taxon>Micromonosporaceae</taxon>
        <taxon>Paractinoplanes</taxon>
    </lineage>
</organism>
<feature type="transmembrane region" description="Helical" evidence="13">
    <location>
        <begin position="261"/>
        <end position="284"/>
    </location>
</feature>
<evidence type="ECO:0000313" key="14">
    <source>
        <dbReference type="EMBL" id="SNY50655.1"/>
    </source>
</evidence>
<reference evidence="14 15" key="1">
    <citation type="submission" date="2017-09" db="EMBL/GenBank/DDBJ databases">
        <authorList>
            <person name="Ehlers B."/>
            <person name="Leendertz F.H."/>
        </authorList>
    </citation>
    <scope>NUCLEOTIDE SEQUENCE [LARGE SCALE GENOMIC DNA]</scope>
    <source>
        <strain evidence="14 15">CGMCC 4.6857</strain>
    </source>
</reference>
<feature type="transmembrane region" description="Helical" evidence="13">
    <location>
        <begin position="120"/>
        <end position="140"/>
    </location>
</feature>
<evidence type="ECO:0000256" key="3">
    <source>
        <dbReference type="ARBA" id="ARBA00022692"/>
    </source>
</evidence>
<comment type="subcellular location">
    <subcellularLocation>
        <location evidence="1">Membrane</location>
        <topology evidence="1">Multi-pass membrane protein</topology>
    </subcellularLocation>
</comment>
<comment type="pathway">
    <text evidence="11">Porphyrin-containing compound metabolism.</text>
</comment>
<dbReference type="GO" id="GO:0046872">
    <property type="term" value="F:metal ion binding"/>
    <property type="evidence" value="ECO:0007669"/>
    <property type="project" value="UniProtKB-KW"/>
</dbReference>
<dbReference type="GO" id="GO:0016491">
    <property type="term" value="F:oxidoreductase activity"/>
    <property type="evidence" value="ECO:0007669"/>
    <property type="project" value="UniProtKB-KW"/>
</dbReference>
<dbReference type="GO" id="GO:0006784">
    <property type="term" value="P:heme A biosynthetic process"/>
    <property type="evidence" value="ECO:0007669"/>
    <property type="project" value="InterPro"/>
</dbReference>
<evidence type="ECO:0000256" key="4">
    <source>
        <dbReference type="ARBA" id="ARBA00022723"/>
    </source>
</evidence>
<keyword evidence="9 13" id="KW-0472">Membrane</keyword>
<evidence type="ECO:0000256" key="12">
    <source>
        <dbReference type="SAM" id="MobiDB-lite"/>
    </source>
</evidence>
<feature type="transmembrane region" description="Helical" evidence="13">
    <location>
        <begin position="204"/>
        <end position="223"/>
    </location>
</feature>
<dbReference type="RefSeq" id="WP_245923348.1">
    <property type="nucleotide sequence ID" value="NZ_OBDY01000011.1"/>
</dbReference>
<evidence type="ECO:0000256" key="5">
    <source>
        <dbReference type="ARBA" id="ARBA00022989"/>
    </source>
</evidence>
<dbReference type="InterPro" id="IPR003780">
    <property type="entry name" value="COX15/CtaA_fam"/>
</dbReference>
<keyword evidence="5 13" id="KW-1133">Transmembrane helix</keyword>
<evidence type="ECO:0000313" key="15">
    <source>
        <dbReference type="Proteomes" id="UP000219612"/>
    </source>
</evidence>
<accession>A0A285IRK6</accession>
<dbReference type="PANTHER" id="PTHR35457">
    <property type="entry name" value="HEME A SYNTHASE"/>
    <property type="match status" value="1"/>
</dbReference>
<evidence type="ECO:0000256" key="10">
    <source>
        <dbReference type="ARBA" id="ARBA00023157"/>
    </source>
</evidence>
<keyword evidence="4" id="KW-0479">Metal-binding</keyword>
<feature type="transmembrane region" description="Helical" evidence="13">
    <location>
        <begin position="65"/>
        <end position="83"/>
    </location>
</feature>
<gene>
    <name evidence="14" type="ORF">SAMN05421748_11172</name>
</gene>
<evidence type="ECO:0000256" key="6">
    <source>
        <dbReference type="ARBA" id="ARBA00023002"/>
    </source>
</evidence>
<dbReference type="GO" id="GO:0016020">
    <property type="term" value="C:membrane"/>
    <property type="evidence" value="ECO:0007669"/>
    <property type="project" value="UniProtKB-SubCell"/>
</dbReference>
<dbReference type="Pfam" id="PF02628">
    <property type="entry name" value="COX15-CtaA"/>
    <property type="match status" value="1"/>
</dbReference>
<keyword evidence="10" id="KW-1015">Disulfide bond</keyword>
<proteinExistence type="predicted"/>
<keyword evidence="7" id="KW-0408">Iron</keyword>
<keyword evidence="3 13" id="KW-0812">Transmembrane</keyword>
<keyword evidence="6" id="KW-0560">Oxidoreductase</keyword>
<feature type="region of interest" description="Disordered" evidence="12">
    <location>
        <begin position="291"/>
        <end position="320"/>
    </location>
</feature>
<keyword evidence="15" id="KW-1185">Reference proteome</keyword>
<feature type="transmembrane region" description="Helical" evidence="13">
    <location>
        <begin position="235"/>
        <end position="255"/>
    </location>
</feature>
<dbReference type="EMBL" id="OBDY01000011">
    <property type="protein sequence ID" value="SNY50655.1"/>
    <property type="molecule type" value="Genomic_DNA"/>
</dbReference>
<evidence type="ECO:0000256" key="13">
    <source>
        <dbReference type="SAM" id="Phobius"/>
    </source>
</evidence>
<keyword evidence="2" id="KW-1003">Cell membrane</keyword>
<dbReference type="PANTHER" id="PTHR35457:SF1">
    <property type="entry name" value="HEME A SYNTHASE"/>
    <property type="match status" value="1"/>
</dbReference>
<evidence type="ECO:0000256" key="8">
    <source>
        <dbReference type="ARBA" id="ARBA00023133"/>
    </source>
</evidence>
<sequence>MRFLPLRPLALASLIANIALIVTGAAVRLTGSGLGCPTWPKCTDASYTTTAEMGVHGVIEFGNRMLTFVLGLLAVLCVLAALVEKPRRRSTVLLSVAVLAGIPGQGVIGGITVLTKLNPWVVGLHFLLSIGLIALAYFLWKRTFEGDGKPVDLVPRPLRHLAAVLTATSVAVIAMGVVVTGSGPHAGDQNAKRNGLDPATVSQAHADVVFLFIGLTIALIFALRAVKAPRSANRAALTLLAIVLGQGVIGFVQYFTHLPVILVGAHMLGAGLVWTGTLSVWWSLRTRPALEQAPTSPAAPSPAPATTDVAPTEEPVPAQR</sequence>
<feature type="transmembrane region" description="Helical" evidence="13">
    <location>
        <begin position="92"/>
        <end position="114"/>
    </location>
</feature>